<gene>
    <name evidence="8" type="ORF">N656DRAFT_784781</name>
</gene>
<dbReference type="InterPro" id="IPR003689">
    <property type="entry name" value="ZIP"/>
</dbReference>
<evidence type="ECO:0000256" key="5">
    <source>
        <dbReference type="SAM" id="MobiDB-lite"/>
    </source>
</evidence>
<feature type="signal peptide" evidence="7">
    <location>
        <begin position="1"/>
        <end position="25"/>
    </location>
</feature>
<keyword evidence="4 6" id="KW-0472">Membrane</keyword>
<feature type="region of interest" description="Disordered" evidence="5">
    <location>
        <begin position="441"/>
        <end position="470"/>
    </location>
</feature>
<evidence type="ECO:0000256" key="6">
    <source>
        <dbReference type="SAM" id="Phobius"/>
    </source>
</evidence>
<dbReference type="GO" id="GO:0005886">
    <property type="term" value="C:plasma membrane"/>
    <property type="evidence" value="ECO:0007669"/>
    <property type="project" value="TreeGrafter"/>
</dbReference>
<dbReference type="RefSeq" id="XP_064665570.1">
    <property type="nucleotide sequence ID" value="XM_064816244.1"/>
</dbReference>
<evidence type="ECO:0000256" key="7">
    <source>
        <dbReference type="SAM" id="SignalP"/>
    </source>
</evidence>
<evidence type="ECO:0000256" key="2">
    <source>
        <dbReference type="ARBA" id="ARBA00022692"/>
    </source>
</evidence>
<accession>A0AAN6QD30</accession>
<feature type="transmembrane region" description="Helical" evidence="6">
    <location>
        <begin position="515"/>
        <end position="540"/>
    </location>
</feature>
<evidence type="ECO:0000313" key="8">
    <source>
        <dbReference type="EMBL" id="KAK4108000.1"/>
    </source>
</evidence>
<dbReference type="Proteomes" id="UP001302812">
    <property type="component" value="Unassembled WGS sequence"/>
</dbReference>
<feature type="transmembrane region" description="Helical" evidence="6">
    <location>
        <begin position="552"/>
        <end position="574"/>
    </location>
</feature>
<evidence type="ECO:0000256" key="1">
    <source>
        <dbReference type="ARBA" id="ARBA00004141"/>
    </source>
</evidence>
<keyword evidence="7" id="KW-0732">Signal</keyword>
<dbReference type="PANTHER" id="PTHR11040">
    <property type="entry name" value="ZINC/IRON TRANSPORTER"/>
    <property type="match status" value="1"/>
</dbReference>
<dbReference type="EMBL" id="MU853367">
    <property type="protein sequence ID" value="KAK4108000.1"/>
    <property type="molecule type" value="Genomic_DNA"/>
</dbReference>
<organism evidence="8 9">
    <name type="scientific">Canariomyces notabilis</name>
    <dbReference type="NCBI Taxonomy" id="2074819"/>
    <lineage>
        <taxon>Eukaryota</taxon>
        <taxon>Fungi</taxon>
        <taxon>Dikarya</taxon>
        <taxon>Ascomycota</taxon>
        <taxon>Pezizomycotina</taxon>
        <taxon>Sordariomycetes</taxon>
        <taxon>Sordariomycetidae</taxon>
        <taxon>Sordariales</taxon>
        <taxon>Chaetomiaceae</taxon>
        <taxon>Canariomyces</taxon>
    </lineage>
</organism>
<evidence type="ECO:0000313" key="9">
    <source>
        <dbReference type="Proteomes" id="UP001302812"/>
    </source>
</evidence>
<keyword evidence="2 6" id="KW-0812">Transmembrane</keyword>
<dbReference type="GO" id="GO:0005385">
    <property type="term" value="F:zinc ion transmembrane transporter activity"/>
    <property type="evidence" value="ECO:0007669"/>
    <property type="project" value="TreeGrafter"/>
</dbReference>
<proteinExistence type="predicted"/>
<evidence type="ECO:0000256" key="3">
    <source>
        <dbReference type="ARBA" id="ARBA00022989"/>
    </source>
</evidence>
<keyword evidence="3 6" id="KW-1133">Transmembrane helix</keyword>
<feature type="chain" id="PRO_5043044444" evidence="7">
    <location>
        <begin position="26"/>
        <end position="578"/>
    </location>
</feature>
<comment type="subcellular location">
    <subcellularLocation>
        <location evidence="1">Membrane</location>
        <topology evidence="1">Multi-pass membrane protein</topology>
    </subcellularLocation>
</comment>
<feature type="transmembrane region" description="Helical" evidence="6">
    <location>
        <begin position="240"/>
        <end position="260"/>
    </location>
</feature>
<dbReference type="AlphaFoldDB" id="A0AAN6QD30"/>
<dbReference type="Pfam" id="PF02535">
    <property type="entry name" value="Zip"/>
    <property type="match status" value="2"/>
</dbReference>
<sequence>MASQHASVRHGLLLAISTAAAGVSGTITAGPVQPRQATPSVTAISGCHMHQTVQYCMVGVTEYRILATGTATTGLPASYTDCHAHATQTWCMNPNGGEVQIVLAEDAGGGSQTTNAPTPTAASKTFTAVTDCHLDQTEVLCSADATEYRVDTTATATSDIPPAYTGCHTHGSETFCLTPSGDDVQVQLASEAHDDSGANKPAGENCHFHAGVEHCVGAGGEDGPRSCGRIDREYNVPLRVGLLFVILVTSAIGVFGPIVLSKYLSAKANTALLIIKQFGTGVIMSTSLVHLFTHAELMFGNECLGELQYEATTAAIMMAGIFISFLVEYLGYRLVKWQANKKIQDNETSSASPQQSLQSLQKLETVSIYVMEAGIIFHSLIIGLTLVVAGDSFLLTLFAVILFHQMFEGLALGTRIAAMGSRPASITSMVFHSHHGHQHALPVNVPSGKKDASTEGPETENNSTSGPLAPSPPSYHVSMAKKLSLAAAFALVTPLGMAIGIGVLHQFNGNDPQTIVAIGVLDAFSAGILLWVGVVEMWAADWVHAGGALTDAGLATTCIGLGGLVAGMIVMSVLGKWA</sequence>
<name>A0AAN6QD30_9PEZI</name>
<feature type="transmembrane region" description="Helical" evidence="6">
    <location>
        <begin position="272"/>
        <end position="292"/>
    </location>
</feature>
<reference evidence="8" key="1">
    <citation type="journal article" date="2023" name="Mol. Phylogenet. Evol.">
        <title>Genome-scale phylogeny and comparative genomics of the fungal order Sordariales.</title>
        <authorList>
            <person name="Hensen N."/>
            <person name="Bonometti L."/>
            <person name="Westerberg I."/>
            <person name="Brannstrom I.O."/>
            <person name="Guillou S."/>
            <person name="Cros-Aarteil S."/>
            <person name="Calhoun S."/>
            <person name="Haridas S."/>
            <person name="Kuo A."/>
            <person name="Mondo S."/>
            <person name="Pangilinan J."/>
            <person name="Riley R."/>
            <person name="LaButti K."/>
            <person name="Andreopoulos B."/>
            <person name="Lipzen A."/>
            <person name="Chen C."/>
            <person name="Yan M."/>
            <person name="Daum C."/>
            <person name="Ng V."/>
            <person name="Clum A."/>
            <person name="Steindorff A."/>
            <person name="Ohm R.A."/>
            <person name="Martin F."/>
            <person name="Silar P."/>
            <person name="Natvig D.O."/>
            <person name="Lalanne C."/>
            <person name="Gautier V."/>
            <person name="Ament-Velasquez S.L."/>
            <person name="Kruys A."/>
            <person name="Hutchinson M.I."/>
            <person name="Powell A.J."/>
            <person name="Barry K."/>
            <person name="Miller A.N."/>
            <person name="Grigoriev I.V."/>
            <person name="Debuchy R."/>
            <person name="Gladieux P."/>
            <person name="Hiltunen Thoren M."/>
            <person name="Johannesson H."/>
        </authorList>
    </citation>
    <scope>NUCLEOTIDE SEQUENCE</scope>
    <source>
        <strain evidence="8">CBS 508.74</strain>
    </source>
</reference>
<comment type="caution">
    <text evidence="8">The sequence shown here is derived from an EMBL/GenBank/DDBJ whole genome shotgun (WGS) entry which is preliminary data.</text>
</comment>
<feature type="transmembrane region" description="Helical" evidence="6">
    <location>
        <begin position="483"/>
        <end position="503"/>
    </location>
</feature>
<dbReference type="GeneID" id="89940369"/>
<protein>
    <submittedName>
        <fullName evidence="8">Zip-domain-containing protein</fullName>
    </submittedName>
</protein>
<dbReference type="PANTHER" id="PTHR11040:SF44">
    <property type="entry name" value="PROTEIN ZNTC-RELATED"/>
    <property type="match status" value="1"/>
</dbReference>
<feature type="transmembrane region" description="Helical" evidence="6">
    <location>
        <begin position="312"/>
        <end position="332"/>
    </location>
</feature>
<reference evidence="8" key="2">
    <citation type="submission" date="2023-05" db="EMBL/GenBank/DDBJ databases">
        <authorList>
            <consortium name="Lawrence Berkeley National Laboratory"/>
            <person name="Steindorff A."/>
            <person name="Hensen N."/>
            <person name="Bonometti L."/>
            <person name="Westerberg I."/>
            <person name="Brannstrom I.O."/>
            <person name="Guillou S."/>
            <person name="Cros-Aarteil S."/>
            <person name="Calhoun S."/>
            <person name="Haridas S."/>
            <person name="Kuo A."/>
            <person name="Mondo S."/>
            <person name="Pangilinan J."/>
            <person name="Riley R."/>
            <person name="Labutti K."/>
            <person name="Andreopoulos B."/>
            <person name="Lipzen A."/>
            <person name="Chen C."/>
            <person name="Yanf M."/>
            <person name="Daum C."/>
            <person name="Ng V."/>
            <person name="Clum A."/>
            <person name="Ohm R."/>
            <person name="Martin F."/>
            <person name="Silar P."/>
            <person name="Natvig D."/>
            <person name="Lalanne C."/>
            <person name="Gautier V."/>
            <person name="Ament-Velasquez S.L."/>
            <person name="Kruys A."/>
            <person name="Hutchinson M.I."/>
            <person name="Powell A.J."/>
            <person name="Barry K."/>
            <person name="Miller A.N."/>
            <person name="Grigoriev I.V."/>
            <person name="Debuchy R."/>
            <person name="Gladieux P."/>
            <person name="Thoren M.H."/>
            <person name="Johannesson H."/>
        </authorList>
    </citation>
    <scope>NUCLEOTIDE SEQUENCE</scope>
    <source>
        <strain evidence="8">CBS 508.74</strain>
    </source>
</reference>
<keyword evidence="9" id="KW-1185">Reference proteome</keyword>
<evidence type="ECO:0000256" key="4">
    <source>
        <dbReference type="ARBA" id="ARBA00023136"/>
    </source>
</evidence>